<comment type="caution">
    <text evidence="2">The sequence shown here is derived from an EMBL/GenBank/DDBJ whole genome shotgun (WGS) entry which is preliminary data.</text>
</comment>
<dbReference type="RefSeq" id="WP_345472328.1">
    <property type="nucleotide sequence ID" value="NZ_BAABHF010000046.1"/>
</dbReference>
<proteinExistence type="predicted"/>
<keyword evidence="3" id="KW-1185">Reference proteome</keyword>
<name>A0ABP8QWC3_9ACTN</name>
<dbReference type="Proteomes" id="UP001500503">
    <property type="component" value="Unassembled WGS sequence"/>
</dbReference>
<dbReference type="Pfam" id="PF04149">
    <property type="entry name" value="DUF397"/>
    <property type="match status" value="1"/>
</dbReference>
<sequence>MTVQWRKSSASTAVDDEACVEVAPVSRQEVAALTARFAGGGIGR</sequence>
<evidence type="ECO:0000259" key="1">
    <source>
        <dbReference type="Pfam" id="PF04149"/>
    </source>
</evidence>
<accession>A0ABP8QWC3</accession>
<reference evidence="3" key="1">
    <citation type="journal article" date="2019" name="Int. J. Syst. Evol. Microbiol.">
        <title>The Global Catalogue of Microorganisms (GCM) 10K type strain sequencing project: providing services to taxonomists for standard genome sequencing and annotation.</title>
        <authorList>
            <consortium name="The Broad Institute Genomics Platform"/>
            <consortium name="The Broad Institute Genome Sequencing Center for Infectious Disease"/>
            <person name="Wu L."/>
            <person name="Ma J."/>
        </authorList>
    </citation>
    <scope>NUCLEOTIDE SEQUENCE [LARGE SCALE GENOMIC DNA]</scope>
    <source>
        <strain evidence="3">JCM 17933</strain>
    </source>
</reference>
<gene>
    <name evidence="2" type="ORF">GCM10023191_076370</name>
</gene>
<evidence type="ECO:0000313" key="3">
    <source>
        <dbReference type="Proteomes" id="UP001500503"/>
    </source>
</evidence>
<organism evidence="2 3">
    <name type="scientific">Actinoallomurus oryzae</name>
    <dbReference type="NCBI Taxonomy" id="502180"/>
    <lineage>
        <taxon>Bacteria</taxon>
        <taxon>Bacillati</taxon>
        <taxon>Actinomycetota</taxon>
        <taxon>Actinomycetes</taxon>
        <taxon>Streptosporangiales</taxon>
        <taxon>Thermomonosporaceae</taxon>
        <taxon>Actinoallomurus</taxon>
    </lineage>
</organism>
<protein>
    <recommendedName>
        <fullName evidence="1">DUF397 domain-containing protein</fullName>
    </recommendedName>
</protein>
<evidence type="ECO:0000313" key="2">
    <source>
        <dbReference type="EMBL" id="GAA4511767.1"/>
    </source>
</evidence>
<dbReference type="EMBL" id="BAABHF010000046">
    <property type="protein sequence ID" value="GAA4511767.1"/>
    <property type="molecule type" value="Genomic_DNA"/>
</dbReference>
<feature type="domain" description="DUF397" evidence="1">
    <location>
        <begin position="3"/>
        <end position="27"/>
    </location>
</feature>
<dbReference type="InterPro" id="IPR007278">
    <property type="entry name" value="DUF397"/>
</dbReference>